<proteinExistence type="predicted"/>
<gene>
    <name evidence="2" type="ORF">MCNS_53260</name>
</gene>
<evidence type="ECO:0000256" key="1">
    <source>
        <dbReference type="SAM" id="MobiDB-lite"/>
    </source>
</evidence>
<name>A0A7I7YMX8_9MYCO</name>
<sequence length="76" mass="7963">MKCRVDVVGALEALVHRGVGADDVVVGQDVGESELFHALGVSAEDGGISPELGLRERDSKTHSQCNRAAPQLLPAK</sequence>
<dbReference type="Proteomes" id="UP000467385">
    <property type="component" value="Chromosome"/>
</dbReference>
<keyword evidence="3" id="KW-1185">Reference proteome</keyword>
<dbReference type="EMBL" id="AP022613">
    <property type="protein sequence ID" value="BBZ42263.1"/>
    <property type="molecule type" value="Genomic_DNA"/>
</dbReference>
<evidence type="ECO:0000313" key="3">
    <source>
        <dbReference type="Proteomes" id="UP000467385"/>
    </source>
</evidence>
<protein>
    <submittedName>
        <fullName evidence="2">Uncharacterized protein</fullName>
    </submittedName>
</protein>
<evidence type="ECO:0000313" key="2">
    <source>
        <dbReference type="EMBL" id="BBZ42263.1"/>
    </source>
</evidence>
<accession>A0A7I7YMX8</accession>
<feature type="region of interest" description="Disordered" evidence="1">
    <location>
        <begin position="47"/>
        <end position="76"/>
    </location>
</feature>
<organism evidence="2 3">
    <name type="scientific">Mycobacterium conspicuum</name>
    <dbReference type="NCBI Taxonomy" id="44010"/>
    <lineage>
        <taxon>Bacteria</taxon>
        <taxon>Bacillati</taxon>
        <taxon>Actinomycetota</taxon>
        <taxon>Actinomycetes</taxon>
        <taxon>Mycobacteriales</taxon>
        <taxon>Mycobacteriaceae</taxon>
        <taxon>Mycobacterium</taxon>
    </lineage>
</organism>
<reference evidence="2 3" key="1">
    <citation type="journal article" date="2019" name="Emerg. Microbes Infect.">
        <title>Comprehensive subspecies identification of 175 nontuberculous mycobacteria species based on 7547 genomic profiles.</title>
        <authorList>
            <person name="Matsumoto Y."/>
            <person name="Kinjo T."/>
            <person name="Motooka D."/>
            <person name="Nabeya D."/>
            <person name="Jung N."/>
            <person name="Uechi K."/>
            <person name="Horii T."/>
            <person name="Iida T."/>
            <person name="Fujita J."/>
            <person name="Nakamura S."/>
        </authorList>
    </citation>
    <scope>NUCLEOTIDE SEQUENCE [LARGE SCALE GENOMIC DNA]</scope>
    <source>
        <strain evidence="2 3">JCM 14738</strain>
    </source>
</reference>
<dbReference type="AlphaFoldDB" id="A0A7I7YMX8"/>